<gene>
    <name evidence="2" type="ORF">IAC51_02630</name>
</gene>
<protein>
    <submittedName>
        <fullName evidence="2">Mpv17/PMP22 family protein</fullName>
    </submittedName>
</protein>
<feature type="transmembrane region" description="Helical" evidence="1">
    <location>
        <begin position="192"/>
        <end position="211"/>
    </location>
</feature>
<reference evidence="2" key="1">
    <citation type="submission" date="2020-10" db="EMBL/GenBank/DDBJ databases">
        <authorList>
            <person name="Gilroy R."/>
        </authorList>
    </citation>
    <scope>NUCLEOTIDE SEQUENCE</scope>
    <source>
        <strain evidence="2">3924</strain>
    </source>
</reference>
<dbReference type="AlphaFoldDB" id="A0A940DLA7"/>
<sequence>MKKNDLIFILAVAVLFLPFVFIKPLFAGFEWATAHHPFIMSFLKFGILATLGEMLGLRIRTGSYNAPGFGALPRAITWGFLGMMINAGFIIFGSGSYNILLTLGIGTPDGTPTYAEMMKMSIFSTHSWYHALAAFVTSFMQNTLFAPVFMIIHKISDLHILRNGGTLRGYFTRPCVTDLIASLDWRGMWRFLFKRTIPFFWIPAHTVTYLLPAEFRILFAALLGVILGVFMSVNAKK</sequence>
<dbReference type="Proteomes" id="UP000712007">
    <property type="component" value="Unassembled WGS sequence"/>
</dbReference>
<evidence type="ECO:0000256" key="1">
    <source>
        <dbReference type="SAM" id="Phobius"/>
    </source>
</evidence>
<organism evidence="2 3">
    <name type="scientific">Candidatus Aphodosoma intestinipullorum</name>
    <dbReference type="NCBI Taxonomy" id="2840674"/>
    <lineage>
        <taxon>Bacteria</taxon>
        <taxon>Pseudomonadati</taxon>
        <taxon>Bacteroidota</taxon>
        <taxon>Bacteroidia</taxon>
        <taxon>Bacteroidales</taxon>
        <taxon>Candidatus Aphodosoma</taxon>
    </lineage>
</organism>
<reference evidence="2" key="2">
    <citation type="journal article" date="2021" name="PeerJ">
        <title>Extensive microbial diversity within the chicken gut microbiome revealed by metagenomics and culture.</title>
        <authorList>
            <person name="Gilroy R."/>
            <person name="Ravi A."/>
            <person name="Getino M."/>
            <person name="Pursley I."/>
            <person name="Horton D.L."/>
            <person name="Alikhan N.F."/>
            <person name="Baker D."/>
            <person name="Gharbi K."/>
            <person name="Hall N."/>
            <person name="Watson M."/>
            <person name="Adriaenssens E.M."/>
            <person name="Foster-Nyarko E."/>
            <person name="Jarju S."/>
            <person name="Secka A."/>
            <person name="Antonio M."/>
            <person name="Oren A."/>
            <person name="Chaudhuri R.R."/>
            <person name="La Ragione R."/>
            <person name="Hildebrand F."/>
            <person name="Pallen M.J."/>
        </authorList>
    </citation>
    <scope>NUCLEOTIDE SEQUENCE</scope>
    <source>
        <strain evidence="2">3924</strain>
    </source>
</reference>
<dbReference type="EMBL" id="JADIMV010000047">
    <property type="protein sequence ID" value="MBO8439524.1"/>
    <property type="molecule type" value="Genomic_DNA"/>
</dbReference>
<proteinExistence type="predicted"/>
<evidence type="ECO:0000313" key="3">
    <source>
        <dbReference type="Proteomes" id="UP000712007"/>
    </source>
</evidence>
<name>A0A940DLA7_9BACT</name>
<comment type="caution">
    <text evidence="2">The sequence shown here is derived from an EMBL/GenBank/DDBJ whole genome shotgun (WGS) entry which is preliminary data.</text>
</comment>
<evidence type="ECO:0000313" key="2">
    <source>
        <dbReference type="EMBL" id="MBO8439524.1"/>
    </source>
</evidence>
<keyword evidence="1" id="KW-1133">Transmembrane helix</keyword>
<feature type="transmembrane region" description="Helical" evidence="1">
    <location>
        <begin position="38"/>
        <end position="57"/>
    </location>
</feature>
<keyword evidence="1" id="KW-0472">Membrane</keyword>
<keyword evidence="1" id="KW-0812">Transmembrane</keyword>
<accession>A0A940DLA7</accession>
<feature type="transmembrane region" description="Helical" evidence="1">
    <location>
        <begin position="78"/>
        <end position="107"/>
    </location>
</feature>
<feature type="transmembrane region" description="Helical" evidence="1">
    <location>
        <begin position="127"/>
        <end position="152"/>
    </location>
</feature>
<feature type="transmembrane region" description="Helical" evidence="1">
    <location>
        <begin position="217"/>
        <end position="235"/>
    </location>
</feature>